<dbReference type="VEuPathDB" id="TriTrypDB:LDHU3_34.1390"/>
<sequence length="135" mass="15201">MPPANVRDIKQARAAVDELEKALAGHLFLGGAKPAKEDVDKFYEMFGEHNIAFYRWVRNMASFTESERKSWGLPETPYRTLKVALWDHGMQCTLARVAPVALHACEEWRRKDEVAGPLAAWPDATVAGSSWTARM</sequence>
<evidence type="ECO:0000313" key="1">
    <source>
        <dbReference type="EMBL" id="TPP40003.1"/>
    </source>
</evidence>
<dbReference type="EMBL" id="RHLC01000004">
    <property type="protein sequence ID" value="TPP40003.1"/>
    <property type="molecule type" value="Genomic_DNA"/>
</dbReference>
<evidence type="ECO:0000313" key="2">
    <source>
        <dbReference type="Proteomes" id="UP000318447"/>
    </source>
</evidence>
<reference evidence="2" key="1">
    <citation type="submission" date="2019-02" db="EMBL/GenBank/DDBJ databases">
        <title>FDA dAtabase for Regulatory Grade micrObial Sequences (FDA-ARGOS): Supporting development and validation of Infectious Disease Dx tests.</title>
        <authorList>
            <person name="Duncan R."/>
            <person name="Fisher C."/>
            <person name="Tallon L."/>
            <person name="Sadzewicz L."/>
            <person name="Sengamalay N."/>
            <person name="Ott S."/>
            <person name="Godinez A."/>
            <person name="Nagaraj S."/>
            <person name="Vavikolanu K."/>
            <person name="Nadendla S."/>
            <person name="Aluvathingal J."/>
            <person name="Sichtig H."/>
        </authorList>
    </citation>
    <scope>NUCLEOTIDE SEQUENCE [LARGE SCALE GENOMIC DNA]</scope>
    <source>
        <strain evidence="2">FDAARGOS_361</strain>
    </source>
</reference>
<dbReference type="VEuPathDB" id="TriTrypDB:LdCL_340014300"/>
<dbReference type="VEuPathDB" id="TriTrypDB:LdBPK_340880.1"/>
<dbReference type="AlphaFoldDB" id="A0A504WVX3"/>
<gene>
    <name evidence="1" type="ORF">CGC21_25785</name>
</gene>
<dbReference type="Proteomes" id="UP000318447">
    <property type="component" value="Unassembled WGS sequence"/>
</dbReference>
<accession>A0A504WVX3</accession>
<name>A0A504WVX3_LEIDO</name>
<protein>
    <submittedName>
        <fullName evidence="1">Uncharacterized protein</fullName>
    </submittedName>
</protein>
<proteinExistence type="predicted"/>
<comment type="caution">
    <text evidence="1">The sequence shown here is derived from an EMBL/GenBank/DDBJ whole genome shotgun (WGS) entry which is preliminary data.</text>
</comment>
<organism evidence="1 2">
    <name type="scientific">Leishmania donovani</name>
    <dbReference type="NCBI Taxonomy" id="5661"/>
    <lineage>
        <taxon>Eukaryota</taxon>
        <taxon>Discoba</taxon>
        <taxon>Euglenozoa</taxon>
        <taxon>Kinetoplastea</taxon>
        <taxon>Metakinetoplastina</taxon>
        <taxon>Trypanosomatida</taxon>
        <taxon>Trypanosomatidae</taxon>
        <taxon>Leishmaniinae</taxon>
        <taxon>Leishmania</taxon>
    </lineage>
</organism>